<organism evidence="1 2">
    <name type="scientific">Methylobacterium planeticum</name>
    <dbReference type="NCBI Taxonomy" id="2615211"/>
    <lineage>
        <taxon>Bacteria</taxon>
        <taxon>Pseudomonadati</taxon>
        <taxon>Pseudomonadota</taxon>
        <taxon>Alphaproteobacteria</taxon>
        <taxon>Hyphomicrobiales</taxon>
        <taxon>Methylobacteriaceae</taxon>
        <taxon>Methylobacterium</taxon>
    </lineage>
</organism>
<keyword evidence="2" id="KW-1185">Reference proteome</keyword>
<evidence type="ECO:0000313" key="2">
    <source>
        <dbReference type="Proteomes" id="UP000441523"/>
    </source>
</evidence>
<protein>
    <submittedName>
        <fullName evidence="1">Uncharacterized protein</fullName>
    </submittedName>
</protein>
<gene>
    <name evidence="1" type="ORF">F6X51_03345</name>
</gene>
<comment type="caution">
    <text evidence="1">The sequence shown here is derived from an EMBL/GenBank/DDBJ whole genome shotgun (WGS) entry which is preliminary data.</text>
</comment>
<name>A0A6N6MZH5_9HYPH</name>
<dbReference type="Proteomes" id="UP000441523">
    <property type="component" value="Unassembled WGS sequence"/>
</dbReference>
<reference evidence="1 2" key="1">
    <citation type="submission" date="2019-09" db="EMBL/GenBank/DDBJ databases">
        <title>YIM 132548 draft genome.</title>
        <authorList>
            <person name="Jiang L."/>
        </authorList>
    </citation>
    <scope>NUCLEOTIDE SEQUENCE [LARGE SCALE GENOMIC DNA]</scope>
    <source>
        <strain evidence="1 2">YIM 132548</strain>
    </source>
</reference>
<sequence>MAQAGAAASRSGTEAGSRALTVVGEAAARAGPVVRRPLAGFVAQLIVSADPRLRPSRGERTRAAASLYAQAARRRA</sequence>
<dbReference type="EMBL" id="VZZJ01000002">
    <property type="protein sequence ID" value="KAB1075813.1"/>
    <property type="molecule type" value="Genomic_DNA"/>
</dbReference>
<accession>A0A6N6MZH5</accession>
<proteinExistence type="predicted"/>
<evidence type="ECO:0000313" key="1">
    <source>
        <dbReference type="EMBL" id="KAB1075813.1"/>
    </source>
</evidence>
<dbReference type="AlphaFoldDB" id="A0A6N6MZH5"/>